<keyword evidence="5" id="KW-0812">Transmembrane</keyword>
<dbReference type="RefSeq" id="XP_004261520.1">
    <property type="nucleotide sequence ID" value="XM_004261472.1"/>
</dbReference>
<evidence type="ECO:0000256" key="8">
    <source>
        <dbReference type="ARBA" id="ARBA00023034"/>
    </source>
</evidence>
<keyword evidence="7" id="KW-1133">Transmembrane helix</keyword>
<name>A0A0A1UDS9_ENTIV</name>
<evidence type="ECO:0000256" key="2">
    <source>
        <dbReference type="ARBA" id="ARBA00008661"/>
    </source>
</evidence>
<dbReference type="OrthoDB" id="414175at2759"/>
<evidence type="ECO:0000313" key="11">
    <source>
        <dbReference type="EMBL" id="ELP94749.1"/>
    </source>
</evidence>
<evidence type="ECO:0000256" key="3">
    <source>
        <dbReference type="ARBA" id="ARBA00022676"/>
    </source>
</evidence>
<dbReference type="EC" id="2.4.1.-" evidence="10"/>
<dbReference type="GO" id="GO:0000139">
    <property type="term" value="C:Golgi membrane"/>
    <property type="evidence" value="ECO:0007669"/>
    <property type="project" value="UniProtKB-SubCell"/>
</dbReference>
<dbReference type="InterPro" id="IPR002659">
    <property type="entry name" value="Glyco_trans_31"/>
</dbReference>
<dbReference type="EMBL" id="KB206175">
    <property type="protein sequence ID" value="ELP94749.1"/>
    <property type="molecule type" value="Genomic_DNA"/>
</dbReference>
<keyword evidence="3 10" id="KW-0328">Glycosyltransferase</keyword>
<dbReference type="KEGG" id="eiv:EIN_341170"/>
<keyword evidence="4 11" id="KW-0808">Transferase</keyword>
<dbReference type="GO" id="GO:0006493">
    <property type="term" value="P:protein O-linked glycosylation"/>
    <property type="evidence" value="ECO:0007669"/>
    <property type="project" value="TreeGrafter"/>
</dbReference>
<comment type="similarity">
    <text evidence="2 10">Belongs to the glycosyltransferase 31 family.</text>
</comment>
<evidence type="ECO:0000256" key="10">
    <source>
        <dbReference type="RuleBase" id="RU363063"/>
    </source>
</evidence>
<sequence length="325" mass="38875">MFVLLSLLIASVYSLYFDETDRMYVKSFYGKNFSVDESYPIMTKDSFYAKVNWKYPQPEHNASQVYPDKIWMALIHTVPSKMDHVNKTRETWCKKDHQKKFGYKCAFIMVKSTVEQSGKMDEIIRQNNTFGDIYFIDMPELKESWFTLQLKNINAYLMALDVFKGYNFYTRIDDQVMVTPDLLSDFLMSIEPKRTSIGVFLNHSPFRDPKHKYFDRLAVNIPKYFYFPLGFFSMFSRDIVEFMGTWEHYHCFAPSSLEDPGFGHWLYKFAIESKKKVRLYTPEKFGGNMYWDWQVYGDYMVFHDLKTKLNVSMIYQRRLDEGHFN</sequence>
<dbReference type="AlphaFoldDB" id="A0A0A1UDS9"/>
<comment type="subcellular location">
    <subcellularLocation>
        <location evidence="1 10">Golgi apparatus membrane</location>
        <topology evidence="1 10">Single-pass type II membrane protein</topology>
    </subcellularLocation>
</comment>
<dbReference type="VEuPathDB" id="AmoebaDB:EIN_341170"/>
<keyword evidence="6" id="KW-0735">Signal-anchor</keyword>
<dbReference type="Proteomes" id="UP000014680">
    <property type="component" value="Unassembled WGS sequence"/>
</dbReference>
<evidence type="ECO:0000313" key="12">
    <source>
        <dbReference type="Proteomes" id="UP000014680"/>
    </source>
</evidence>
<accession>A0A0A1UDS9</accession>
<evidence type="ECO:0000256" key="9">
    <source>
        <dbReference type="ARBA" id="ARBA00023136"/>
    </source>
</evidence>
<organism evidence="11 12">
    <name type="scientific">Entamoeba invadens IP1</name>
    <dbReference type="NCBI Taxonomy" id="370355"/>
    <lineage>
        <taxon>Eukaryota</taxon>
        <taxon>Amoebozoa</taxon>
        <taxon>Evosea</taxon>
        <taxon>Archamoebae</taxon>
        <taxon>Mastigamoebida</taxon>
        <taxon>Entamoebidae</taxon>
        <taxon>Entamoeba</taxon>
    </lineage>
</organism>
<dbReference type="GO" id="GO:0016758">
    <property type="term" value="F:hexosyltransferase activity"/>
    <property type="evidence" value="ECO:0007669"/>
    <property type="project" value="InterPro"/>
</dbReference>
<evidence type="ECO:0000256" key="6">
    <source>
        <dbReference type="ARBA" id="ARBA00022968"/>
    </source>
</evidence>
<keyword evidence="9" id="KW-0472">Membrane</keyword>
<reference evidence="11 12" key="1">
    <citation type="submission" date="2012-10" db="EMBL/GenBank/DDBJ databases">
        <authorList>
            <person name="Zafar N."/>
            <person name="Inman J."/>
            <person name="Hall N."/>
            <person name="Lorenzi H."/>
            <person name="Caler E."/>
        </authorList>
    </citation>
    <scope>NUCLEOTIDE SEQUENCE [LARGE SCALE GENOMIC DNA]</scope>
    <source>
        <strain evidence="11 12">IP1</strain>
    </source>
</reference>
<dbReference type="GeneID" id="14893753"/>
<dbReference type="Pfam" id="PF01762">
    <property type="entry name" value="Galactosyl_T"/>
    <property type="match status" value="1"/>
</dbReference>
<gene>
    <name evidence="11" type="ORF">EIN_341170</name>
</gene>
<evidence type="ECO:0000256" key="4">
    <source>
        <dbReference type="ARBA" id="ARBA00022679"/>
    </source>
</evidence>
<evidence type="ECO:0000256" key="5">
    <source>
        <dbReference type="ARBA" id="ARBA00022692"/>
    </source>
</evidence>
<dbReference type="PANTHER" id="PTHR11214:SF3">
    <property type="entry name" value="BETA-1,3-GALACTOSYLTRANSFERASE 6"/>
    <property type="match status" value="1"/>
</dbReference>
<protein>
    <recommendedName>
        <fullName evidence="10">Hexosyltransferase</fullName>
        <ecNumber evidence="10">2.4.1.-</ecNumber>
    </recommendedName>
</protein>
<keyword evidence="12" id="KW-1185">Reference proteome</keyword>
<evidence type="ECO:0000256" key="1">
    <source>
        <dbReference type="ARBA" id="ARBA00004323"/>
    </source>
</evidence>
<keyword evidence="8 10" id="KW-0333">Golgi apparatus</keyword>
<evidence type="ECO:0000256" key="7">
    <source>
        <dbReference type="ARBA" id="ARBA00022989"/>
    </source>
</evidence>
<dbReference type="PANTHER" id="PTHR11214">
    <property type="entry name" value="BETA-1,3-N-ACETYLGLUCOSAMINYLTRANSFERASE"/>
    <property type="match status" value="1"/>
</dbReference>
<proteinExistence type="inferred from homology"/>